<name>A0A1B0CD67_LUTLO</name>
<proteinExistence type="predicted"/>
<dbReference type="PANTHER" id="PTHR14190">
    <property type="entry name" value="SUPPRESSOR OF ACTIN MUTATIONS 2/VACUOLAR PROTEIN SORTING 52"/>
    <property type="match status" value="1"/>
</dbReference>
<dbReference type="VEuPathDB" id="VectorBase:LLONM1_003914"/>
<dbReference type="AlphaFoldDB" id="A0A1B0CD67"/>
<dbReference type="Proteomes" id="UP000092461">
    <property type="component" value="Unassembled WGS sequence"/>
</dbReference>
<dbReference type="GO" id="GO:0000938">
    <property type="term" value="C:GARP complex"/>
    <property type="evidence" value="ECO:0007669"/>
    <property type="project" value="TreeGrafter"/>
</dbReference>
<accession>A0A1B0CD67</accession>
<dbReference type="GO" id="GO:0042147">
    <property type="term" value="P:retrograde transport, endosome to Golgi"/>
    <property type="evidence" value="ECO:0007669"/>
    <property type="project" value="TreeGrafter"/>
</dbReference>
<evidence type="ECO:0000313" key="2">
    <source>
        <dbReference type="Proteomes" id="UP000092461"/>
    </source>
</evidence>
<dbReference type="GO" id="GO:0005829">
    <property type="term" value="C:cytosol"/>
    <property type="evidence" value="ECO:0007669"/>
    <property type="project" value="GOC"/>
</dbReference>
<dbReference type="PANTHER" id="PTHR14190:SF7">
    <property type="entry name" value="VACUOLAR PROTEIN SORTING-ASSOCIATED PROTEIN 52 HOMOLOG"/>
    <property type="match status" value="1"/>
</dbReference>
<dbReference type="EMBL" id="AJWK01007449">
    <property type="status" value="NOT_ANNOTATED_CDS"/>
    <property type="molecule type" value="Genomic_DNA"/>
</dbReference>
<reference evidence="1" key="1">
    <citation type="submission" date="2020-05" db="UniProtKB">
        <authorList>
            <consortium name="EnsemblMetazoa"/>
        </authorList>
    </citation>
    <scope>IDENTIFICATION</scope>
    <source>
        <strain evidence="1">Jacobina</strain>
    </source>
</reference>
<keyword evidence="2" id="KW-1185">Reference proteome</keyword>
<evidence type="ECO:0000313" key="1">
    <source>
        <dbReference type="EnsemblMetazoa" id="LLOJ002287-PA"/>
    </source>
</evidence>
<organism evidence="1 2">
    <name type="scientific">Lutzomyia longipalpis</name>
    <name type="common">Sand fly</name>
    <dbReference type="NCBI Taxonomy" id="7200"/>
    <lineage>
        <taxon>Eukaryota</taxon>
        <taxon>Metazoa</taxon>
        <taxon>Ecdysozoa</taxon>
        <taxon>Arthropoda</taxon>
        <taxon>Hexapoda</taxon>
        <taxon>Insecta</taxon>
        <taxon>Pterygota</taxon>
        <taxon>Neoptera</taxon>
        <taxon>Endopterygota</taxon>
        <taxon>Diptera</taxon>
        <taxon>Nematocera</taxon>
        <taxon>Psychodoidea</taxon>
        <taxon>Psychodidae</taxon>
        <taxon>Lutzomyia</taxon>
        <taxon>Lutzomyia</taxon>
    </lineage>
</organism>
<dbReference type="InterPro" id="IPR007258">
    <property type="entry name" value="Vps52"/>
</dbReference>
<sequence>MLEKEQMEELRRQERRSLALVANFSSNWKTALEEINKEVLLSFPSLVTGQTLLQLALTNLLQYYHRFHKLLTPNARTQLVNIHVIRCLSKVHPSILIAKEHLYKVSI</sequence>
<dbReference type="GO" id="GO:0007041">
    <property type="term" value="P:lysosomal transport"/>
    <property type="evidence" value="ECO:0007669"/>
    <property type="project" value="TreeGrafter"/>
</dbReference>
<protein>
    <submittedName>
        <fullName evidence="1">Uncharacterized protein</fullName>
    </submittedName>
</protein>
<dbReference type="GO" id="GO:0006896">
    <property type="term" value="P:Golgi to vacuole transport"/>
    <property type="evidence" value="ECO:0007669"/>
    <property type="project" value="TreeGrafter"/>
</dbReference>
<dbReference type="VEuPathDB" id="VectorBase:LLOJ002287"/>
<dbReference type="GO" id="GO:0032456">
    <property type="term" value="P:endocytic recycling"/>
    <property type="evidence" value="ECO:0007669"/>
    <property type="project" value="TreeGrafter"/>
</dbReference>
<dbReference type="EnsemblMetazoa" id="LLOJ002287-RA">
    <property type="protein sequence ID" value="LLOJ002287-PA"/>
    <property type="gene ID" value="LLOJ002287"/>
</dbReference>
<dbReference type="GO" id="GO:0019905">
    <property type="term" value="F:syntaxin binding"/>
    <property type="evidence" value="ECO:0007669"/>
    <property type="project" value="TreeGrafter"/>
</dbReference>